<sequence length="119" mass="14105">MAGNYIKKNWHLVSINVVIGFKFGQYCEVTSKLVRMDAKLFIFKMNVLSETLPKIALKSFLLLKKELFKISFVVFIVTELKRVCFNIFLIDNKMRIKICLLNLIHIKDYQMCPFFIKYI</sequence>
<evidence type="ECO:0000313" key="1">
    <source>
        <dbReference type="EMBL" id="RNA19831.1"/>
    </source>
</evidence>
<evidence type="ECO:0000313" key="2">
    <source>
        <dbReference type="Proteomes" id="UP000276133"/>
    </source>
</evidence>
<dbReference type="Proteomes" id="UP000276133">
    <property type="component" value="Unassembled WGS sequence"/>
</dbReference>
<name>A0A3M7R8S4_BRAPC</name>
<proteinExistence type="predicted"/>
<gene>
    <name evidence="1" type="ORF">BpHYR1_052073</name>
</gene>
<accession>A0A3M7R8S4</accession>
<dbReference type="EMBL" id="REGN01003971">
    <property type="protein sequence ID" value="RNA19831.1"/>
    <property type="molecule type" value="Genomic_DNA"/>
</dbReference>
<protein>
    <submittedName>
        <fullName evidence="1">Uncharacterized protein</fullName>
    </submittedName>
</protein>
<dbReference type="AlphaFoldDB" id="A0A3M7R8S4"/>
<comment type="caution">
    <text evidence="1">The sequence shown here is derived from an EMBL/GenBank/DDBJ whole genome shotgun (WGS) entry which is preliminary data.</text>
</comment>
<keyword evidence="2" id="KW-1185">Reference proteome</keyword>
<reference evidence="1 2" key="1">
    <citation type="journal article" date="2018" name="Sci. Rep.">
        <title>Genomic signatures of local adaptation to the degree of environmental predictability in rotifers.</title>
        <authorList>
            <person name="Franch-Gras L."/>
            <person name="Hahn C."/>
            <person name="Garcia-Roger E.M."/>
            <person name="Carmona M.J."/>
            <person name="Serra M."/>
            <person name="Gomez A."/>
        </authorList>
    </citation>
    <scope>NUCLEOTIDE SEQUENCE [LARGE SCALE GENOMIC DNA]</scope>
    <source>
        <strain evidence="1">HYR1</strain>
    </source>
</reference>
<organism evidence="1 2">
    <name type="scientific">Brachionus plicatilis</name>
    <name type="common">Marine rotifer</name>
    <name type="synonym">Brachionus muelleri</name>
    <dbReference type="NCBI Taxonomy" id="10195"/>
    <lineage>
        <taxon>Eukaryota</taxon>
        <taxon>Metazoa</taxon>
        <taxon>Spiralia</taxon>
        <taxon>Gnathifera</taxon>
        <taxon>Rotifera</taxon>
        <taxon>Eurotatoria</taxon>
        <taxon>Monogononta</taxon>
        <taxon>Pseudotrocha</taxon>
        <taxon>Ploima</taxon>
        <taxon>Brachionidae</taxon>
        <taxon>Brachionus</taxon>
    </lineage>
</organism>